<keyword evidence="2 5" id="KW-0812">Transmembrane</keyword>
<accession>A0A3Q1IVE2</accession>
<dbReference type="PRINTS" id="PR00259">
    <property type="entry name" value="TMFOUR"/>
</dbReference>
<dbReference type="GO" id="GO:0005886">
    <property type="term" value="C:plasma membrane"/>
    <property type="evidence" value="ECO:0007669"/>
    <property type="project" value="TreeGrafter"/>
</dbReference>
<name>A0A3Q1IVE2_ANATE</name>
<dbReference type="Ensembl" id="ENSATET00000026491.2">
    <property type="protein sequence ID" value="ENSATEP00000026072.1"/>
    <property type="gene ID" value="ENSATEG00000030491.1"/>
</dbReference>
<feature type="transmembrane region" description="Helical" evidence="5">
    <location>
        <begin position="36"/>
        <end position="56"/>
    </location>
</feature>
<organism evidence="6 7">
    <name type="scientific">Anabas testudineus</name>
    <name type="common">Climbing perch</name>
    <name type="synonym">Anthias testudineus</name>
    <dbReference type="NCBI Taxonomy" id="64144"/>
    <lineage>
        <taxon>Eukaryota</taxon>
        <taxon>Metazoa</taxon>
        <taxon>Chordata</taxon>
        <taxon>Craniata</taxon>
        <taxon>Vertebrata</taxon>
        <taxon>Euteleostomi</taxon>
        <taxon>Actinopterygii</taxon>
        <taxon>Neopterygii</taxon>
        <taxon>Teleostei</taxon>
        <taxon>Neoteleostei</taxon>
        <taxon>Acanthomorphata</taxon>
        <taxon>Anabantaria</taxon>
        <taxon>Anabantiformes</taxon>
        <taxon>Anabantoidei</taxon>
        <taxon>Anabantidae</taxon>
        <taxon>Anabas</taxon>
    </lineage>
</organism>
<keyword evidence="7" id="KW-1185">Reference proteome</keyword>
<evidence type="ECO:0000256" key="3">
    <source>
        <dbReference type="ARBA" id="ARBA00022989"/>
    </source>
</evidence>
<dbReference type="OrthoDB" id="6361633at2759"/>
<feature type="transmembrane region" description="Helical" evidence="5">
    <location>
        <begin position="63"/>
        <end position="88"/>
    </location>
</feature>
<protein>
    <submittedName>
        <fullName evidence="6">Uncharacterized protein</fullName>
    </submittedName>
</protein>
<evidence type="ECO:0000313" key="7">
    <source>
        <dbReference type="Proteomes" id="UP000265040"/>
    </source>
</evidence>
<dbReference type="Proteomes" id="UP000265040">
    <property type="component" value="Chromosome 16"/>
</dbReference>
<dbReference type="GeneTree" id="ENSGT00940000167105"/>
<evidence type="ECO:0000313" key="6">
    <source>
        <dbReference type="Ensembl" id="ENSATEP00000026072.1"/>
    </source>
</evidence>
<dbReference type="InterPro" id="IPR018499">
    <property type="entry name" value="Tetraspanin/Peripherin"/>
</dbReference>
<evidence type="ECO:0000256" key="4">
    <source>
        <dbReference type="ARBA" id="ARBA00023136"/>
    </source>
</evidence>
<dbReference type="PANTHER" id="PTHR19282:SF159">
    <property type="entry name" value="TETRASPANIN-15"/>
    <property type="match status" value="1"/>
</dbReference>
<dbReference type="AlphaFoldDB" id="A0A3Q1IVE2"/>
<dbReference type="Pfam" id="PF00335">
    <property type="entry name" value="Tetraspanin"/>
    <property type="match status" value="1"/>
</dbReference>
<keyword evidence="4 5" id="KW-0472">Membrane</keyword>
<dbReference type="Gene3D" id="1.10.1450.10">
    <property type="entry name" value="Tetraspanin"/>
    <property type="match status" value="1"/>
</dbReference>
<keyword evidence="3 5" id="KW-1133">Transmembrane helix</keyword>
<evidence type="ECO:0000256" key="1">
    <source>
        <dbReference type="ARBA" id="ARBA00004141"/>
    </source>
</evidence>
<evidence type="ECO:0000256" key="2">
    <source>
        <dbReference type="ARBA" id="ARBA00022692"/>
    </source>
</evidence>
<reference evidence="6" key="2">
    <citation type="submission" date="2025-05" db="UniProtKB">
        <authorList>
            <consortium name="Ensembl"/>
        </authorList>
    </citation>
    <scope>IDENTIFICATION</scope>
</reference>
<reference evidence="6" key="1">
    <citation type="submission" date="2021-04" db="EMBL/GenBank/DDBJ databases">
        <authorList>
            <consortium name="Wellcome Sanger Institute Data Sharing"/>
        </authorList>
    </citation>
    <scope>NUCLEOTIDE SEQUENCE [LARGE SCALE GENOMIC DNA]</scope>
</reference>
<proteinExistence type="predicted"/>
<dbReference type="SUPFAM" id="SSF48652">
    <property type="entry name" value="Tetraspanin"/>
    <property type="match status" value="1"/>
</dbReference>
<sequence length="282" mass="31604">MVHVLTFLQVELCLRVLTSLVNVTVCVSLVELRTVATGLLLIGGVVIAVSVTGCVGADRELRLLLLIYLGFLVVLILGQLFVTLLLLLNRNKIEQSLDEAVDQVIFQYRADTLMDNVQHYGKCCGRTGPADWLRNSYIQSLNLTSPDVLPCSCFISSLPGLNSSWCSELLNFTEPLFGRGSGLYDEGCKQKLSVWLQENSLTIIGLDVGLILIQVIKPVSVYFTHHMANPDHTPLEHLDDGERNYAYVDPDSGYLYRTNPAHYNILKKMDKYWSRLCLLMHL</sequence>
<dbReference type="PANTHER" id="PTHR19282">
    <property type="entry name" value="TETRASPANIN"/>
    <property type="match status" value="1"/>
</dbReference>
<dbReference type="OMA" id="IFACSAW"/>
<dbReference type="STRING" id="64144.ENSATEP00000026072"/>
<dbReference type="InterPro" id="IPR008952">
    <property type="entry name" value="Tetraspanin_EC2_sf"/>
</dbReference>
<evidence type="ECO:0000256" key="5">
    <source>
        <dbReference type="SAM" id="Phobius"/>
    </source>
</evidence>
<comment type="subcellular location">
    <subcellularLocation>
        <location evidence="1">Membrane</location>
        <topology evidence="1">Multi-pass membrane protein</topology>
    </subcellularLocation>
</comment>
<dbReference type="Ensembl" id="ENSATET00000026759.2">
    <property type="protein sequence ID" value="ENSATEP00000026335.1"/>
    <property type="gene ID" value="ENSATEG00000030991.1"/>
</dbReference>